<dbReference type="STRING" id="198092.SAMN02745194_03248"/>
<feature type="domain" description="HMA" evidence="16">
    <location>
        <begin position="7"/>
        <end position="71"/>
    </location>
</feature>
<dbReference type="GO" id="GO:0005886">
    <property type="term" value="C:plasma membrane"/>
    <property type="evidence" value="ECO:0007669"/>
    <property type="project" value="UniProtKB-SubCell"/>
</dbReference>
<evidence type="ECO:0000313" key="18">
    <source>
        <dbReference type="Proteomes" id="UP000184387"/>
    </source>
</evidence>
<dbReference type="SUPFAM" id="SSF81653">
    <property type="entry name" value="Calcium ATPase, transduction domain A"/>
    <property type="match status" value="1"/>
</dbReference>
<evidence type="ECO:0000256" key="5">
    <source>
        <dbReference type="ARBA" id="ARBA00022475"/>
    </source>
</evidence>
<feature type="transmembrane region" description="Helical" evidence="14">
    <location>
        <begin position="460"/>
        <end position="485"/>
    </location>
</feature>
<keyword evidence="18" id="KW-1185">Reference proteome</keyword>
<dbReference type="RefSeq" id="WP_073136570.1">
    <property type="nucleotide sequence ID" value="NZ_FQZF01000019.1"/>
</dbReference>
<dbReference type="NCBIfam" id="TIGR01494">
    <property type="entry name" value="ATPase_P-type"/>
    <property type="match status" value="1"/>
</dbReference>
<dbReference type="SFLD" id="SFLDG00002">
    <property type="entry name" value="C1.7:_P-type_atpase_like"/>
    <property type="match status" value="1"/>
</dbReference>
<dbReference type="InterPro" id="IPR044492">
    <property type="entry name" value="P_typ_ATPase_HD_dom"/>
</dbReference>
<feature type="transmembrane region" description="Helical" evidence="14">
    <location>
        <begin position="435"/>
        <end position="454"/>
    </location>
</feature>
<keyword evidence="12" id="KW-0406">Ion transport</keyword>
<dbReference type="NCBIfam" id="TIGR01511">
    <property type="entry name" value="ATPase-IB1_Cu"/>
    <property type="match status" value="1"/>
</dbReference>
<dbReference type="InterPro" id="IPR023214">
    <property type="entry name" value="HAD_sf"/>
</dbReference>
<keyword evidence="8 14" id="KW-0547">Nucleotide-binding</keyword>
<keyword evidence="7 14" id="KW-0479">Metal-binding</keyword>
<dbReference type="PANTHER" id="PTHR43520:SF8">
    <property type="entry name" value="P-TYPE CU(+) TRANSPORTER"/>
    <property type="match status" value="1"/>
</dbReference>
<dbReference type="GO" id="GO:0005524">
    <property type="term" value="F:ATP binding"/>
    <property type="evidence" value="ECO:0007669"/>
    <property type="project" value="UniProtKB-UniRule"/>
</dbReference>
<dbReference type="EC" id="7.2.2.8" evidence="3"/>
<dbReference type="InterPro" id="IPR059000">
    <property type="entry name" value="ATPase_P-type_domA"/>
</dbReference>
<dbReference type="GO" id="GO:0043682">
    <property type="term" value="F:P-type divalent copper transporter activity"/>
    <property type="evidence" value="ECO:0007669"/>
    <property type="project" value="TreeGrafter"/>
</dbReference>
<dbReference type="Gene3D" id="3.30.70.100">
    <property type="match status" value="2"/>
</dbReference>
<keyword evidence="4" id="KW-0813">Transport</keyword>
<keyword evidence="13 14" id="KW-0472">Membrane</keyword>
<dbReference type="OrthoDB" id="9760802at2"/>
<accession>A0A1M6LS64</accession>
<evidence type="ECO:0000256" key="4">
    <source>
        <dbReference type="ARBA" id="ARBA00022448"/>
    </source>
</evidence>
<evidence type="ECO:0000256" key="12">
    <source>
        <dbReference type="ARBA" id="ARBA00023065"/>
    </source>
</evidence>
<feature type="transmembrane region" description="Helical" evidence="14">
    <location>
        <begin position="183"/>
        <end position="202"/>
    </location>
</feature>
<evidence type="ECO:0000256" key="1">
    <source>
        <dbReference type="ARBA" id="ARBA00004651"/>
    </source>
</evidence>
<dbReference type="FunFam" id="3.30.70.100:FF:000005">
    <property type="entry name" value="Copper-exporting P-type ATPase A"/>
    <property type="match status" value="1"/>
</dbReference>
<feature type="region of interest" description="Disordered" evidence="15">
    <location>
        <begin position="136"/>
        <end position="175"/>
    </location>
</feature>
<dbReference type="GO" id="GO:0016887">
    <property type="term" value="F:ATP hydrolysis activity"/>
    <property type="evidence" value="ECO:0007669"/>
    <property type="project" value="InterPro"/>
</dbReference>
<dbReference type="PANTHER" id="PTHR43520">
    <property type="entry name" value="ATP7, ISOFORM B"/>
    <property type="match status" value="1"/>
</dbReference>
<dbReference type="Pfam" id="PF00403">
    <property type="entry name" value="HMA"/>
    <property type="match status" value="2"/>
</dbReference>
<feature type="transmembrane region" description="Helical" evidence="14">
    <location>
        <begin position="214"/>
        <end position="231"/>
    </location>
</feature>
<evidence type="ECO:0000256" key="2">
    <source>
        <dbReference type="ARBA" id="ARBA00006024"/>
    </source>
</evidence>
<evidence type="ECO:0000256" key="8">
    <source>
        <dbReference type="ARBA" id="ARBA00022741"/>
    </source>
</evidence>
<protein>
    <recommendedName>
        <fullName evidence="3">P-type Cu(+) transporter</fullName>
        <ecNumber evidence="3">7.2.2.8</ecNumber>
    </recommendedName>
</protein>
<dbReference type="InterPro" id="IPR023299">
    <property type="entry name" value="ATPase_P-typ_cyto_dom_N"/>
</dbReference>
<dbReference type="SUPFAM" id="SSF81665">
    <property type="entry name" value="Calcium ATPase, transmembrane domain M"/>
    <property type="match status" value="1"/>
</dbReference>
<dbReference type="InterPro" id="IPR036412">
    <property type="entry name" value="HAD-like_sf"/>
</dbReference>
<evidence type="ECO:0000256" key="7">
    <source>
        <dbReference type="ARBA" id="ARBA00022723"/>
    </source>
</evidence>
<dbReference type="AlphaFoldDB" id="A0A1M6LS64"/>
<evidence type="ECO:0000256" key="3">
    <source>
        <dbReference type="ARBA" id="ARBA00012517"/>
    </source>
</evidence>
<dbReference type="Proteomes" id="UP000184387">
    <property type="component" value="Unassembled WGS sequence"/>
</dbReference>
<reference evidence="17 18" key="1">
    <citation type="submission" date="2016-11" db="EMBL/GenBank/DDBJ databases">
        <authorList>
            <person name="Jaros S."/>
            <person name="Januszkiewicz K."/>
            <person name="Wedrychowicz H."/>
        </authorList>
    </citation>
    <scope>NUCLEOTIDE SEQUENCE [LARGE SCALE GENOMIC DNA]</scope>
    <source>
        <strain evidence="17 18">DSM 14916</strain>
    </source>
</reference>
<dbReference type="NCBIfam" id="TIGR01525">
    <property type="entry name" value="ATPase-IB_hvy"/>
    <property type="match status" value="1"/>
</dbReference>
<dbReference type="SUPFAM" id="SSF56784">
    <property type="entry name" value="HAD-like"/>
    <property type="match status" value="1"/>
</dbReference>
<evidence type="ECO:0000256" key="6">
    <source>
        <dbReference type="ARBA" id="ARBA00022692"/>
    </source>
</evidence>
<dbReference type="CDD" id="cd00371">
    <property type="entry name" value="HMA"/>
    <property type="match status" value="2"/>
</dbReference>
<evidence type="ECO:0000313" key="17">
    <source>
        <dbReference type="EMBL" id="SHJ74013.1"/>
    </source>
</evidence>
<dbReference type="InterPro" id="IPR017969">
    <property type="entry name" value="Heavy-metal-associated_CS"/>
</dbReference>
<keyword evidence="9 14" id="KW-0067">ATP-binding</keyword>
<evidence type="ECO:0000256" key="9">
    <source>
        <dbReference type="ARBA" id="ARBA00022840"/>
    </source>
</evidence>
<dbReference type="InterPro" id="IPR018303">
    <property type="entry name" value="ATPase_P-typ_P_site"/>
</dbReference>
<dbReference type="GO" id="GO:0055070">
    <property type="term" value="P:copper ion homeostasis"/>
    <property type="evidence" value="ECO:0007669"/>
    <property type="project" value="TreeGrafter"/>
</dbReference>
<evidence type="ECO:0000256" key="15">
    <source>
        <dbReference type="SAM" id="MobiDB-lite"/>
    </source>
</evidence>
<proteinExistence type="inferred from homology"/>
<comment type="subcellular location">
    <subcellularLocation>
        <location evidence="1">Cell membrane</location>
        <topology evidence="1">Multi-pass membrane protein</topology>
    </subcellularLocation>
</comment>
<dbReference type="PROSITE" id="PS01047">
    <property type="entry name" value="HMA_1"/>
    <property type="match status" value="2"/>
</dbReference>
<dbReference type="PRINTS" id="PR00119">
    <property type="entry name" value="CATATPASE"/>
</dbReference>
<keyword evidence="5 14" id="KW-1003">Cell membrane</keyword>
<organism evidence="17 18">
    <name type="scientific">Muricoccus roseus</name>
    <dbReference type="NCBI Taxonomy" id="198092"/>
    <lineage>
        <taxon>Bacteria</taxon>
        <taxon>Pseudomonadati</taxon>
        <taxon>Pseudomonadota</taxon>
        <taxon>Alphaproteobacteria</taxon>
        <taxon>Acetobacterales</taxon>
        <taxon>Roseomonadaceae</taxon>
        <taxon>Muricoccus</taxon>
    </lineage>
</organism>
<dbReference type="Gene3D" id="2.70.150.10">
    <property type="entry name" value="Calcium-transporting ATPase, cytoplasmic transduction domain A"/>
    <property type="match status" value="1"/>
</dbReference>
<dbReference type="InterPro" id="IPR008250">
    <property type="entry name" value="ATPase_P-typ_transduc_dom_A_sf"/>
</dbReference>
<name>A0A1M6LS64_9PROT</name>
<feature type="transmembrane region" description="Helical" evidence="14">
    <location>
        <begin position="772"/>
        <end position="789"/>
    </location>
</feature>
<dbReference type="InterPro" id="IPR001757">
    <property type="entry name" value="P_typ_ATPase"/>
</dbReference>
<sequence length="830" mass="85192">MPVATATRLTLPVEGMTCASCAGRVERALAAQPGVTGVAVNLATHRATVEGEALNTAALRGAIARAGYESPLETTEIGVEGMTCASCAGRVERALAALPGVEEAAVNLATHRATLRHAPGTPDRTAMEAAIRRAGYEPAPGPEAHHHAHAGHAAHATGDADPHAHHAGPPGAGEEAGLRRDTLIALALAAPLFLIEMGGHLIPALHHAVSGPVWNGLQLLLASAVLFGPGWRFHRIGWPALLRGGPEMNSLVALGTLAAWGYSVIVTLAPTLLPEDQRHVYFEAAAVIVALVLLGRWLEARSRGRASAAIRRLLDLQPATARVERDGTEAEIPAAQLREGDILRIRPGERIPTDAEVLEGESHIDESMVTGESLPVRRGPGDAVVGGTVNGAGALRLRATAVGAGTVLARITRLVEEAQGGKLPIQALADKVTRVFVPAVMAVAALTALGWLAAGAGTAHALVAAVAVLIIACPCAMGLATPVAVMVGTGRGAELGVLFRRGAALQALRDVTTIAMDKTGTLTEGRPALTDLIPAPGFAEATLLPLVAAAESASEHPVAEAIRAAAAERALPIPAATDTQAIPGMGLRAMVGGQRVEVGADRFMASLGLDVSPFAAEASRLADAGRTPLYAAIDGKLAAILAVADPIRPTTAPALAALRRMGLTLAMVSGDNRRTAAAIARRLGIERVEAEVLPEGKVDAIRHLRGAGRLAFVGDGINDAPALAAADTGIAIGTGTDVAIESADVVLMSGDPRGIPTAIALSRATLRNIRQNLFWAFAYNVVLIPVAIAGLLSPVLAAAAMGLSSVFVVGNALRLRRFTPPDITAPETRA</sequence>
<keyword evidence="11 14" id="KW-1133">Transmembrane helix</keyword>
<dbReference type="GO" id="GO:0005507">
    <property type="term" value="F:copper ion binding"/>
    <property type="evidence" value="ECO:0007669"/>
    <property type="project" value="TreeGrafter"/>
</dbReference>
<feature type="transmembrane region" description="Helical" evidence="14">
    <location>
        <begin position="279"/>
        <end position="298"/>
    </location>
</feature>
<dbReference type="Gene3D" id="3.40.1110.10">
    <property type="entry name" value="Calcium-transporting ATPase, cytoplasmic domain N"/>
    <property type="match status" value="1"/>
</dbReference>
<dbReference type="SFLD" id="SFLDS00003">
    <property type="entry name" value="Haloacid_Dehalogenase"/>
    <property type="match status" value="1"/>
</dbReference>
<keyword evidence="10" id="KW-1278">Translocase</keyword>
<evidence type="ECO:0000256" key="10">
    <source>
        <dbReference type="ARBA" id="ARBA00022967"/>
    </source>
</evidence>
<dbReference type="PROSITE" id="PS00154">
    <property type="entry name" value="ATPASE_E1_E2"/>
    <property type="match status" value="1"/>
</dbReference>
<dbReference type="GO" id="GO:0060003">
    <property type="term" value="P:copper ion export"/>
    <property type="evidence" value="ECO:0007669"/>
    <property type="project" value="UniProtKB-ARBA"/>
</dbReference>
<evidence type="ECO:0000256" key="13">
    <source>
        <dbReference type="ARBA" id="ARBA00023136"/>
    </source>
</evidence>
<dbReference type="SFLD" id="SFLDF00027">
    <property type="entry name" value="p-type_atpase"/>
    <property type="match status" value="1"/>
</dbReference>
<dbReference type="CDD" id="cd02094">
    <property type="entry name" value="P-type_ATPase_Cu-like"/>
    <property type="match status" value="1"/>
</dbReference>
<feature type="transmembrane region" description="Helical" evidence="14">
    <location>
        <begin position="251"/>
        <end position="273"/>
    </location>
</feature>
<dbReference type="Pfam" id="PF00702">
    <property type="entry name" value="Hydrolase"/>
    <property type="match status" value="1"/>
</dbReference>
<feature type="domain" description="HMA" evidence="16">
    <location>
        <begin position="73"/>
        <end position="139"/>
    </location>
</feature>
<dbReference type="SUPFAM" id="SSF55008">
    <property type="entry name" value="HMA, heavy metal-associated domain"/>
    <property type="match status" value="2"/>
</dbReference>
<dbReference type="PRINTS" id="PR00943">
    <property type="entry name" value="CUATPASE"/>
</dbReference>
<gene>
    <name evidence="17" type="ORF">SAMN02745194_03248</name>
</gene>
<dbReference type="InterPro" id="IPR006121">
    <property type="entry name" value="HMA_dom"/>
</dbReference>
<comment type="similarity">
    <text evidence="2 14">Belongs to the cation transport ATPase (P-type) (TC 3.A.3) family. Type IB subfamily.</text>
</comment>
<evidence type="ECO:0000259" key="16">
    <source>
        <dbReference type="PROSITE" id="PS50846"/>
    </source>
</evidence>
<feature type="transmembrane region" description="Helical" evidence="14">
    <location>
        <begin position="795"/>
        <end position="813"/>
    </location>
</feature>
<dbReference type="FunFam" id="2.70.150.10:FF:000020">
    <property type="entry name" value="Copper-exporting P-type ATPase A"/>
    <property type="match status" value="1"/>
</dbReference>
<evidence type="ECO:0000256" key="14">
    <source>
        <dbReference type="RuleBase" id="RU362081"/>
    </source>
</evidence>
<dbReference type="InterPro" id="IPR027256">
    <property type="entry name" value="P-typ_ATPase_IB"/>
</dbReference>
<evidence type="ECO:0000256" key="11">
    <source>
        <dbReference type="ARBA" id="ARBA00022989"/>
    </source>
</evidence>
<keyword evidence="6 14" id="KW-0812">Transmembrane</keyword>
<dbReference type="InterPro" id="IPR036163">
    <property type="entry name" value="HMA_dom_sf"/>
</dbReference>
<dbReference type="GO" id="GO:0140581">
    <property type="term" value="F:P-type monovalent copper transporter activity"/>
    <property type="evidence" value="ECO:0007669"/>
    <property type="project" value="UniProtKB-EC"/>
</dbReference>
<dbReference type="Pfam" id="PF00122">
    <property type="entry name" value="E1-E2_ATPase"/>
    <property type="match status" value="1"/>
</dbReference>
<dbReference type="PROSITE" id="PS50846">
    <property type="entry name" value="HMA_2"/>
    <property type="match status" value="2"/>
</dbReference>
<dbReference type="Gene3D" id="3.40.50.1000">
    <property type="entry name" value="HAD superfamily/HAD-like"/>
    <property type="match status" value="1"/>
</dbReference>
<dbReference type="InterPro" id="IPR023298">
    <property type="entry name" value="ATPase_P-typ_TM_dom_sf"/>
</dbReference>
<dbReference type="EMBL" id="FQZF01000019">
    <property type="protein sequence ID" value="SHJ74013.1"/>
    <property type="molecule type" value="Genomic_DNA"/>
</dbReference>